<gene>
    <name evidence="2" type="ORF">SAMN04487996_119152</name>
</gene>
<reference evidence="3" key="1">
    <citation type="submission" date="2016-10" db="EMBL/GenBank/DDBJ databases">
        <authorList>
            <person name="Varghese N."/>
            <person name="Submissions S."/>
        </authorList>
    </citation>
    <scope>NUCLEOTIDE SEQUENCE [LARGE SCALE GENOMIC DNA]</scope>
    <source>
        <strain evidence="3">DSM 25329</strain>
    </source>
</reference>
<dbReference type="Gene3D" id="3.40.50.1010">
    <property type="entry name" value="5'-nuclease"/>
    <property type="match status" value="1"/>
</dbReference>
<dbReference type="EMBL" id="FNAN01000019">
    <property type="protein sequence ID" value="SDG52645.1"/>
    <property type="molecule type" value="Genomic_DNA"/>
</dbReference>
<dbReference type="Proteomes" id="UP000198748">
    <property type="component" value="Unassembled WGS sequence"/>
</dbReference>
<accession>A0A1G7UYH1</accession>
<dbReference type="InterPro" id="IPR029060">
    <property type="entry name" value="PIN-like_dom_sf"/>
</dbReference>
<dbReference type="SUPFAM" id="SSF88723">
    <property type="entry name" value="PIN domain-like"/>
    <property type="match status" value="1"/>
</dbReference>
<evidence type="ECO:0000313" key="2">
    <source>
        <dbReference type="EMBL" id="SDG52645.1"/>
    </source>
</evidence>
<keyword evidence="3" id="KW-1185">Reference proteome</keyword>
<protein>
    <submittedName>
        <fullName evidence="2">Predicted nucleic acid-binding protein, contains PIN domain</fullName>
    </submittedName>
</protein>
<dbReference type="RefSeq" id="WP_176885132.1">
    <property type="nucleotide sequence ID" value="NZ_FNAN01000019.1"/>
</dbReference>
<dbReference type="Pfam" id="PF01850">
    <property type="entry name" value="PIN"/>
    <property type="match status" value="1"/>
</dbReference>
<dbReference type="CDD" id="cd09874">
    <property type="entry name" value="PIN_MT3492-like"/>
    <property type="match status" value="1"/>
</dbReference>
<evidence type="ECO:0000313" key="3">
    <source>
        <dbReference type="Proteomes" id="UP000198748"/>
    </source>
</evidence>
<feature type="domain" description="PIN" evidence="1">
    <location>
        <begin position="4"/>
        <end position="128"/>
    </location>
</feature>
<organism evidence="2 3">
    <name type="scientific">Dyadobacter soli</name>
    <dbReference type="NCBI Taxonomy" id="659014"/>
    <lineage>
        <taxon>Bacteria</taxon>
        <taxon>Pseudomonadati</taxon>
        <taxon>Bacteroidota</taxon>
        <taxon>Cytophagia</taxon>
        <taxon>Cytophagales</taxon>
        <taxon>Spirosomataceae</taxon>
        <taxon>Dyadobacter</taxon>
    </lineage>
</organism>
<dbReference type="AlphaFoldDB" id="A0A1G7UYH1"/>
<dbReference type="STRING" id="659014.SAMN04487996_119152"/>
<name>A0A1G7UYH1_9BACT</name>
<proteinExistence type="predicted"/>
<dbReference type="InterPro" id="IPR002716">
    <property type="entry name" value="PIN_dom"/>
</dbReference>
<sequence>MRLFLDTSSLIKLYHEEKDSDSFKSIIVQNSISSIFLSELTRVEFLSALWKKQRLGELTAEIVRQIAVWFEEDAVQFTFMPLDNHIISYACGLLNKYGPDGLRSLDSIQLATAISLRDKADFFVTSDKLLESLLVKEQLPIAAR</sequence>
<evidence type="ECO:0000259" key="1">
    <source>
        <dbReference type="Pfam" id="PF01850"/>
    </source>
</evidence>